<dbReference type="InterPro" id="IPR027417">
    <property type="entry name" value="P-loop_NTPase"/>
</dbReference>
<evidence type="ECO:0000313" key="4">
    <source>
        <dbReference type="EMBL" id="NBG88117.1"/>
    </source>
</evidence>
<keyword evidence="5" id="KW-1185">Reference proteome</keyword>
<dbReference type="SMART" id="SM00490">
    <property type="entry name" value="HELICc"/>
    <property type="match status" value="1"/>
</dbReference>
<dbReference type="Proteomes" id="UP000449710">
    <property type="component" value="Unassembled WGS sequence"/>
</dbReference>
<dbReference type="InterPro" id="IPR000330">
    <property type="entry name" value="SNF2_N"/>
</dbReference>
<organism evidence="4 5">
    <name type="scientific">Isachenkonia alkalipeptolytica</name>
    <dbReference type="NCBI Taxonomy" id="2565777"/>
    <lineage>
        <taxon>Bacteria</taxon>
        <taxon>Bacillati</taxon>
        <taxon>Bacillota</taxon>
        <taxon>Clostridia</taxon>
        <taxon>Eubacteriales</taxon>
        <taxon>Clostridiaceae</taxon>
        <taxon>Isachenkonia</taxon>
    </lineage>
</organism>
<feature type="domain" description="Helicase C-terminal" evidence="3">
    <location>
        <begin position="573"/>
        <end position="734"/>
    </location>
</feature>
<dbReference type="CDD" id="cd17919">
    <property type="entry name" value="DEXHc_Snf"/>
    <property type="match status" value="1"/>
</dbReference>
<keyword evidence="1" id="KW-0378">Hydrolase</keyword>
<feature type="domain" description="Helicase ATP-binding" evidence="2">
    <location>
        <begin position="333"/>
        <end position="492"/>
    </location>
</feature>
<dbReference type="InterPro" id="IPR049730">
    <property type="entry name" value="SNF2/RAD54-like_C"/>
</dbReference>
<dbReference type="SUPFAM" id="SSF52540">
    <property type="entry name" value="P-loop containing nucleoside triphosphate hydrolases"/>
    <property type="match status" value="2"/>
</dbReference>
<dbReference type="InterPro" id="IPR038718">
    <property type="entry name" value="SNF2-like_sf"/>
</dbReference>
<protein>
    <submittedName>
        <fullName evidence="4">DEAD/DEAH box helicase</fullName>
    </submittedName>
</protein>
<dbReference type="Gene3D" id="3.40.50.10810">
    <property type="entry name" value="Tandem AAA-ATPase domain"/>
    <property type="match status" value="1"/>
</dbReference>
<evidence type="ECO:0000313" key="5">
    <source>
        <dbReference type="Proteomes" id="UP000449710"/>
    </source>
</evidence>
<dbReference type="InterPro" id="IPR014001">
    <property type="entry name" value="Helicase_ATP-bd"/>
</dbReference>
<keyword evidence="4" id="KW-0067">ATP-binding</keyword>
<dbReference type="PROSITE" id="PS51192">
    <property type="entry name" value="HELICASE_ATP_BIND_1"/>
    <property type="match status" value="1"/>
</dbReference>
<dbReference type="PANTHER" id="PTHR10799">
    <property type="entry name" value="SNF2/RAD54 HELICASE FAMILY"/>
    <property type="match status" value="1"/>
</dbReference>
<dbReference type="GO" id="GO:0016787">
    <property type="term" value="F:hydrolase activity"/>
    <property type="evidence" value="ECO:0007669"/>
    <property type="project" value="UniProtKB-KW"/>
</dbReference>
<dbReference type="PROSITE" id="PS51194">
    <property type="entry name" value="HELICASE_CTER"/>
    <property type="match status" value="1"/>
</dbReference>
<dbReference type="AlphaFoldDB" id="A0AA43XK58"/>
<evidence type="ECO:0000259" key="3">
    <source>
        <dbReference type="PROSITE" id="PS51194"/>
    </source>
</evidence>
<dbReference type="GO" id="GO:0004386">
    <property type="term" value="F:helicase activity"/>
    <property type="evidence" value="ECO:0007669"/>
    <property type="project" value="UniProtKB-KW"/>
</dbReference>
<comment type="caution">
    <text evidence="4">The sequence shown here is derived from an EMBL/GenBank/DDBJ whole genome shotgun (WGS) entry which is preliminary data.</text>
</comment>
<keyword evidence="4" id="KW-0347">Helicase</keyword>
<evidence type="ECO:0000259" key="2">
    <source>
        <dbReference type="PROSITE" id="PS51192"/>
    </source>
</evidence>
<keyword evidence="4" id="KW-0547">Nucleotide-binding</keyword>
<gene>
    <name evidence="4" type="ORF">ISALK_06345</name>
</gene>
<dbReference type="RefSeq" id="WP_160720315.1">
    <property type="nucleotide sequence ID" value="NZ_SUMG01000006.1"/>
</dbReference>
<proteinExistence type="predicted"/>
<dbReference type="Gene3D" id="3.40.50.300">
    <property type="entry name" value="P-loop containing nucleotide triphosphate hydrolases"/>
    <property type="match status" value="1"/>
</dbReference>
<dbReference type="InterPro" id="IPR001650">
    <property type="entry name" value="Helicase_C-like"/>
</dbReference>
<name>A0AA43XK58_9CLOT</name>
<sequence>MFNVFSKVKNIIMQFFHERAEAKRLREEEIRRLAAEREQKRIKREREFQERINELDEVEKLFDKSLEIMGNHQNNKRKIKSNYEGNLNDQVRQKLKKIPIEKLSDIEKGIRISALKKASFTNLDQLIRETTYGIRQIHGIGEDNKRKILNAANKIKETIHNETHLVINLRDDRYYTRELVRLIFLIRKNDKMIEKIRDRIAKKRNKITTSITYCRKIQNPQVWEDEMETEGSVLFCEYNKVHVFRQSMEYREWNHENAQYLYDGDIEMESVWDDFEKNSIAYYSTIEKITGNAVANVENTGGIPDSLSKKIENIVLDISKLKVELRQYQTFGVKYSLTQKKVLIGDEMGLGKTIEAIAVMAHLSSNKHTHFLAVVPTSVLINWEREVAQHSKLETYKLHGNERKRKLRQWIDNGGVGITTYGTLGSLGIPHDISIDCLVVDEAHYIKNSDTKRTKAVMGVIDNCDYIMFMSGTPLENNLEEMKNLIGILNPRIINNLNSFETIIQVDTFKSKIAEVYLRRNRNDVLKELPDKQEINEWSHFDVYAKKDYFAAVNSSKFMSMRRAAWSSSESNKLKRLLEICKEAENNERKIVIFSYFRDVINIIHETLKDNTYTPITGDVSSKKRQEIIDAFSENKERNILISQVEAGGIGLNIQAASVVILCEPQLKPSIEEQAISRVYRMGQTRKVMVHRLLTENSVDERIMDILTEKQEVFDSYAKHSDAAELNTQDENSIHEEKINTIIKLEKERIGSEIG</sequence>
<dbReference type="EMBL" id="SUMG01000006">
    <property type="protein sequence ID" value="NBG88117.1"/>
    <property type="molecule type" value="Genomic_DNA"/>
</dbReference>
<dbReference type="Pfam" id="PF00176">
    <property type="entry name" value="SNF2-rel_dom"/>
    <property type="match status" value="1"/>
</dbReference>
<evidence type="ECO:0000256" key="1">
    <source>
        <dbReference type="ARBA" id="ARBA00022801"/>
    </source>
</evidence>
<dbReference type="SMART" id="SM00487">
    <property type="entry name" value="DEXDc"/>
    <property type="match status" value="1"/>
</dbReference>
<accession>A0AA43XK58</accession>
<dbReference type="GO" id="GO:0005524">
    <property type="term" value="F:ATP binding"/>
    <property type="evidence" value="ECO:0007669"/>
    <property type="project" value="InterPro"/>
</dbReference>
<reference evidence="4 5" key="1">
    <citation type="submission" date="2019-04" db="EMBL/GenBank/DDBJ databases">
        <title>Isachenkonia alkalipeptolytica gen. nov. sp. nov. a new anaerobic, alkiliphilic organothrophic bacterium capable to reduce synthesized ferrihydrite isolated from a soda lake.</title>
        <authorList>
            <person name="Toshchakov S.V."/>
            <person name="Zavarzina D.G."/>
            <person name="Zhilina T.N."/>
            <person name="Kostrikina N.A."/>
            <person name="Kublanov I.V."/>
        </authorList>
    </citation>
    <scope>NUCLEOTIDE SEQUENCE [LARGE SCALE GENOMIC DNA]</scope>
    <source>
        <strain evidence="4 5">Z-1701</strain>
    </source>
</reference>
<dbReference type="CDD" id="cd18793">
    <property type="entry name" value="SF2_C_SNF"/>
    <property type="match status" value="1"/>
</dbReference>